<feature type="region of interest" description="Disordered" evidence="1">
    <location>
        <begin position="92"/>
        <end position="126"/>
    </location>
</feature>
<gene>
    <name evidence="2" type="ORF">DK843_01615</name>
</gene>
<protein>
    <recommendedName>
        <fullName evidence="4">Phage tail assembly protein</fullName>
    </recommendedName>
</protein>
<sequence length="126" mass="13739">MMTKTDSLLFGVEYPAGSGQLHYEFELRLPTVRDNIEAIQAVGVESNLQLNLDMFARTLVRLGTIPPEAITLELLEAMVDDDYDVLAQARSELKKKRMRPSSTSPASDAPSSLSADTASPSPEPSN</sequence>
<feature type="compositionally biased region" description="Low complexity" evidence="1">
    <location>
        <begin position="100"/>
        <end position="120"/>
    </location>
</feature>
<evidence type="ECO:0000313" key="2">
    <source>
        <dbReference type="EMBL" id="AXE33122.1"/>
    </source>
</evidence>
<dbReference type="Proteomes" id="UP000252038">
    <property type="component" value="Chromosome"/>
</dbReference>
<dbReference type="RefSeq" id="WP_114072349.1">
    <property type="nucleotide sequence ID" value="NZ_CP029554.1"/>
</dbReference>
<accession>A0A344UCX4</accession>
<evidence type="ECO:0000256" key="1">
    <source>
        <dbReference type="SAM" id="MobiDB-lite"/>
    </source>
</evidence>
<evidence type="ECO:0008006" key="4">
    <source>
        <dbReference type="Google" id="ProtNLM"/>
    </source>
</evidence>
<dbReference type="EMBL" id="CP029554">
    <property type="protein sequence ID" value="AXE33122.1"/>
    <property type="molecule type" value="Genomic_DNA"/>
</dbReference>
<evidence type="ECO:0000313" key="3">
    <source>
        <dbReference type="Proteomes" id="UP000252038"/>
    </source>
</evidence>
<name>A0A344UCX4_9NEIS</name>
<dbReference type="KEGG" id="chrb:DK843_01615"/>
<reference evidence="2 3" key="1">
    <citation type="submission" date="2018-05" db="EMBL/GenBank/DDBJ databases">
        <title>Genome sequencing, assembly and analysis of the novel insecticidal bacterium, Chromobacterium phragmitis.</title>
        <authorList>
            <person name="Sparks M.E."/>
            <person name="Blackburn M.B."/>
            <person name="Gundersen-Rindal D.E."/>
        </authorList>
    </citation>
    <scope>NUCLEOTIDE SEQUENCE [LARGE SCALE GENOMIC DNA]</scope>
    <source>
        <strain evidence="2">IIBBL 274-1</strain>
    </source>
</reference>
<dbReference type="AlphaFoldDB" id="A0A344UCX4"/>
<proteinExistence type="predicted"/>
<organism evidence="2 3">
    <name type="scientific">Chromobacterium phragmitis</name>
    <dbReference type="NCBI Taxonomy" id="2202141"/>
    <lineage>
        <taxon>Bacteria</taxon>
        <taxon>Pseudomonadati</taxon>
        <taxon>Pseudomonadota</taxon>
        <taxon>Betaproteobacteria</taxon>
        <taxon>Neisseriales</taxon>
        <taxon>Chromobacteriaceae</taxon>
        <taxon>Chromobacterium</taxon>
    </lineage>
</organism>